<dbReference type="FunFam" id="1.10.1240.10:FF:000001">
    <property type="entry name" value="Methionine synthase"/>
    <property type="match status" value="1"/>
</dbReference>
<dbReference type="GO" id="GO:0005829">
    <property type="term" value="C:cytosol"/>
    <property type="evidence" value="ECO:0007669"/>
    <property type="project" value="TreeGrafter"/>
</dbReference>
<feature type="binding site" evidence="23">
    <location>
        <position position="861"/>
    </location>
    <ligand>
        <name>methylcob(III)alamin</name>
        <dbReference type="ChEBI" id="CHEBI:28115"/>
    </ligand>
</feature>
<evidence type="ECO:0000313" key="31">
    <source>
        <dbReference type="Proteomes" id="UP000634206"/>
    </source>
</evidence>
<feature type="binding site" evidence="22 24">
    <location>
        <position position="339"/>
    </location>
    <ligand>
        <name>Zn(2+)</name>
        <dbReference type="ChEBI" id="CHEBI:29105"/>
    </ligand>
</feature>
<keyword evidence="12 21" id="KW-0949">S-adenosyl-L-methionine</keyword>
<dbReference type="Gene3D" id="3.10.196.10">
    <property type="entry name" value="Vitamin B12-dependent methionine synthase, activation domain"/>
    <property type="match status" value="1"/>
</dbReference>
<dbReference type="PROSITE" id="PS50970">
    <property type="entry name" value="HCY"/>
    <property type="match status" value="1"/>
</dbReference>
<dbReference type="Pfam" id="PF02310">
    <property type="entry name" value="B12-binding"/>
    <property type="match status" value="1"/>
</dbReference>
<evidence type="ECO:0000259" key="28">
    <source>
        <dbReference type="PROSITE" id="PS51332"/>
    </source>
</evidence>
<dbReference type="EMBL" id="JAENIG010000005">
    <property type="protein sequence ID" value="MBK1855154.1"/>
    <property type="molecule type" value="Genomic_DNA"/>
</dbReference>
<feature type="domain" description="B12-binding" evidence="28">
    <location>
        <begin position="799"/>
        <end position="934"/>
    </location>
</feature>
<dbReference type="GO" id="GO:0008270">
    <property type="term" value="F:zinc ion binding"/>
    <property type="evidence" value="ECO:0007669"/>
    <property type="project" value="UniProtKB-UniRule"/>
</dbReference>
<evidence type="ECO:0000256" key="22">
    <source>
        <dbReference type="PIRSR" id="PIRSR000381-1"/>
    </source>
</evidence>
<dbReference type="PIRSF" id="PIRSF000381">
    <property type="entry name" value="MetH"/>
    <property type="match status" value="1"/>
</dbReference>
<dbReference type="NCBIfam" id="NF007024">
    <property type="entry name" value="PRK09490.1"/>
    <property type="match status" value="1"/>
</dbReference>
<dbReference type="InterPro" id="IPR004223">
    <property type="entry name" value="VitB12-dep_Met_synth_activ_dom"/>
</dbReference>
<evidence type="ECO:0000256" key="20">
    <source>
        <dbReference type="NCBIfam" id="TIGR02082"/>
    </source>
</evidence>
<dbReference type="InterPro" id="IPR037010">
    <property type="entry name" value="VitB12-dep_Met_synth_activ_sf"/>
</dbReference>
<dbReference type="GO" id="GO:0032259">
    <property type="term" value="P:methylation"/>
    <property type="evidence" value="ECO:0007669"/>
    <property type="project" value="UniProtKB-KW"/>
</dbReference>
<dbReference type="Pfam" id="PF02965">
    <property type="entry name" value="Met_synt_B12"/>
    <property type="match status" value="1"/>
</dbReference>
<organism evidence="30 31">
    <name type="scientific">Oceaniferula flava</name>
    <dbReference type="NCBI Taxonomy" id="2800421"/>
    <lineage>
        <taxon>Bacteria</taxon>
        <taxon>Pseudomonadati</taxon>
        <taxon>Verrucomicrobiota</taxon>
        <taxon>Verrucomicrobiia</taxon>
        <taxon>Verrucomicrobiales</taxon>
        <taxon>Verrucomicrobiaceae</taxon>
        <taxon>Oceaniferula</taxon>
    </lineage>
</organism>
<evidence type="ECO:0000259" key="29">
    <source>
        <dbReference type="PROSITE" id="PS51337"/>
    </source>
</evidence>
<keyword evidence="11 21" id="KW-0808">Transferase</keyword>
<dbReference type="PROSITE" id="PS51332">
    <property type="entry name" value="B12_BINDING"/>
    <property type="match status" value="1"/>
</dbReference>
<dbReference type="InterPro" id="IPR036594">
    <property type="entry name" value="Meth_synthase_dom"/>
</dbReference>
<dbReference type="InterPro" id="IPR036724">
    <property type="entry name" value="Cobalamin-bd_sf"/>
</dbReference>
<evidence type="ECO:0000259" key="25">
    <source>
        <dbReference type="PROSITE" id="PS50970"/>
    </source>
</evidence>
<comment type="pathway">
    <text evidence="4 21">Amino-acid biosynthesis; L-methionine biosynthesis via de novo pathway; L-methionine from L-homocysteine (MetH route): step 1/1.</text>
</comment>
<reference evidence="30" key="1">
    <citation type="submission" date="2021-01" db="EMBL/GenBank/DDBJ databases">
        <title>Modified the classification status of verrucomicrobia.</title>
        <authorList>
            <person name="Feng X."/>
        </authorList>
    </citation>
    <scope>NUCLEOTIDE SEQUENCE</scope>
    <source>
        <strain evidence="30">5K15</strain>
    </source>
</reference>
<dbReference type="PROSITE" id="PS50972">
    <property type="entry name" value="PTERIN_BINDING"/>
    <property type="match status" value="1"/>
</dbReference>
<dbReference type="RefSeq" id="WP_309489765.1">
    <property type="nucleotide sequence ID" value="NZ_JAENIG010000005.1"/>
</dbReference>
<proteinExistence type="inferred from homology"/>
<feature type="domain" description="Hcy-binding" evidence="25">
    <location>
        <begin position="7"/>
        <end position="353"/>
    </location>
</feature>
<dbReference type="Gene3D" id="3.40.50.280">
    <property type="entry name" value="Cobalamin-binding domain"/>
    <property type="match status" value="1"/>
</dbReference>
<accession>A0AAE2SC92</accession>
<evidence type="ECO:0000256" key="3">
    <source>
        <dbReference type="ARBA" id="ARBA00001956"/>
    </source>
</evidence>
<feature type="binding site" evidence="23">
    <location>
        <position position="913"/>
    </location>
    <ligand>
        <name>methylcob(III)alamin</name>
        <dbReference type="ChEBI" id="CHEBI:28115"/>
    </ligand>
</feature>
<keyword evidence="16 21" id="KW-0486">Methionine biosynthesis</keyword>
<evidence type="ECO:0000256" key="1">
    <source>
        <dbReference type="ARBA" id="ARBA00001700"/>
    </source>
</evidence>
<evidence type="ECO:0000256" key="6">
    <source>
        <dbReference type="ARBA" id="ARBA00012032"/>
    </source>
</evidence>
<feature type="binding site" description="axial binding residue" evidence="22">
    <location>
        <position position="812"/>
    </location>
    <ligand>
        <name>methylcob(III)alamin</name>
        <dbReference type="ChEBI" id="CHEBI:28115"/>
    </ligand>
    <ligandPart>
        <name>Co</name>
        <dbReference type="ChEBI" id="CHEBI:27638"/>
    </ligandPart>
</feature>
<keyword evidence="9 21" id="KW-0028">Amino-acid biosynthesis</keyword>
<keyword evidence="8 21" id="KW-0489">Methyltransferase</keyword>
<dbReference type="FunFam" id="3.20.20.20:FF:000002">
    <property type="entry name" value="Methionine synthase"/>
    <property type="match status" value="1"/>
</dbReference>
<evidence type="ECO:0000256" key="17">
    <source>
        <dbReference type="ARBA" id="ARBA00023285"/>
    </source>
</evidence>
<evidence type="ECO:0000256" key="16">
    <source>
        <dbReference type="ARBA" id="ARBA00023167"/>
    </source>
</evidence>
<feature type="binding site" evidence="23">
    <location>
        <begin position="809"/>
        <end position="813"/>
    </location>
    <ligand>
        <name>methylcob(III)alamin</name>
        <dbReference type="ChEBI" id="CHEBI:28115"/>
    </ligand>
</feature>
<dbReference type="CDD" id="cd02069">
    <property type="entry name" value="methionine_synthase_B12_BD"/>
    <property type="match status" value="1"/>
</dbReference>
<evidence type="ECO:0000256" key="23">
    <source>
        <dbReference type="PIRSR" id="PIRSR000381-2"/>
    </source>
</evidence>
<evidence type="ECO:0000256" key="2">
    <source>
        <dbReference type="ARBA" id="ARBA00001947"/>
    </source>
</evidence>
<keyword evidence="15 21" id="KW-0862">Zinc</keyword>
<keyword evidence="14" id="KW-0677">Repeat</keyword>
<feature type="domain" description="B12-binding N-terminal" evidence="29">
    <location>
        <begin position="676"/>
        <end position="770"/>
    </location>
</feature>
<dbReference type="PANTHER" id="PTHR45833">
    <property type="entry name" value="METHIONINE SYNTHASE"/>
    <property type="match status" value="1"/>
</dbReference>
<dbReference type="InterPro" id="IPR000489">
    <property type="entry name" value="Pterin-binding_dom"/>
</dbReference>
<keyword evidence="13 21" id="KW-0479">Metal-binding</keyword>
<keyword evidence="10 21" id="KW-0846">Cobalamin</keyword>
<dbReference type="GO" id="GO:0050667">
    <property type="term" value="P:homocysteine metabolic process"/>
    <property type="evidence" value="ECO:0007669"/>
    <property type="project" value="TreeGrafter"/>
</dbReference>
<dbReference type="FunFam" id="3.20.20.330:FF:000001">
    <property type="entry name" value="Methionine synthase"/>
    <property type="match status" value="1"/>
</dbReference>
<dbReference type="InterPro" id="IPR011005">
    <property type="entry name" value="Dihydropteroate_synth-like_sf"/>
</dbReference>
<feature type="domain" description="AdoMet activation" evidence="27">
    <location>
        <begin position="948"/>
        <end position="1272"/>
    </location>
</feature>
<dbReference type="GO" id="GO:0031419">
    <property type="term" value="F:cobalamin binding"/>
    <property type="evidence" value="ECO:0007669"/>
    <property type="project" value="UniProtKB-UniRule"/>
</dbReference>
<dbReference type="Pfam" id="PF00809">
    <property type="entry name" value="Pterin_bind"/>
    <property type="match status" value="1"/>
</dbReference>
<comment type="domain">
    <text evidence="21">Modular enzyme with four functionally distinct domains. The isolated Hcy-binding domain catalyzes methyl transfer from free methylcobalamin to homocysteine. The Hcy-binding domain in association with the pterin-binding domain catalyzes the methylation of cob(I)alamin by methyltetrahydrofolate and the methylation of homocysteine. The B12-binding domain binds the cofactor. The AdoMet activation domain binds S-adenosyl-L-methionine. Under aerobic conditions cob(I)alamin can be converted to inactive cob(II)alamin. Reductive methylation by S-adenosyl-L-methionine and flavodoxin regenerates methylcobalamin.</text>
</comment>
<dbReference type="Pfam" id="PF02607">
    <property type="entry name" value="B12-binding_2"/>
    <property type="match status" value="1"/>
</dbReference>
<dbReference type="InterPro" id="IPR003726">
    <property type="entry name" value="HCY_dom"/>
</dbReference>
<dbReference type="PROSITE" id="PS50974">
    <property type="entry name" value="ADOMET_ACTIVATION"/>
    <property type="match status" value="1"/>
</dbReference>
<evidence type="ECO:0000256" key="7">
    <source>
        <dbReference type="ARBA" id="ARBA00013998"/>
    </source>
</evidence>
<dbReference type="InterPro" id="IPR003759">
    <property type="entry name" value="Cbl-bd_cap"/>
</dbReference>
<evidence type="ECO:0000313" key="30">
    <source>
        <dbReference type="EMBL" id="MBK1855154.1"/>
    </source>
</evidence>
<dbReference type="AlphaFoldDB" id="A0AAE2SC92"/>
<comment type="catalytic activity">
    <reaction evidence="1 21">
        <text>(6S)-5-methyl-5,6,7,8-tetrahydrofolate + L-homocysteine = (6S)-5,6,7,8-tetrahydrofolate + L-methionine</text>
        <dbReference type="Rhea" id="RHEA:11172"/>
        <dbReference type="ChEBI" id="CHEBI:18608"/>
        <dbReference type="ChEBI" id="CHEBI:57453"/>
        <dbReference type="ChEBI" id="CHEBI:57844"/>
        <dbReference type="ChEBI" id="CHEBI:58199"/>
        <dbReference type="EC" id="2.1.1.13"/>
    </reaction>
</comment>
<comment type="cofactor">
    <cofactor evidence="3 21 22">
        <name>methylcob(III)alamin</name>
        <dbReference type="ChEBI" id="CHEBI:28115"/>
    </cofactor>
</comment>
<dbReference type="EC" id="2.1.1.13" evidence="6 20"/>
<feature type="binding site" evidence="23">
    <location>
        <position position="720"/>
    </location>
    <ligand>
        <name>methylcob(III)alamin</name>
        <dbReference type="ChEBI" id="CHEBI:28115"/>
    </ligand>
</feature>
<dbReference type="GO" id="GO:0008705">
    <property type="term" value="F:methionine synthase activity"/>
    <property type="evidence" value="ECO:0007669"/>
    <property type="project" value="UniProtKB-UniRule"/>
</dbReference>
<comment type="cofactor">
    <cofactor evidence="2 21 24">
        <name>Zn(2+)</name>
        <dbReference type="ChEBI" id="CHEBI:29105"/>
    </cofactor>
</comment>
<feature type="binding site" evidence="23">
    <location>
        <position position="1182"/>
    </location>
    <ligand>
        <name>S-adenosyl-L-methionine</name>
        <dbReference type="ChEBI" id="CHEBI:59789"/>
    </ligand>
</feature>
<dbReference type="Gene3D" id="1.10.288.10">
    <property type="entry name" value="Cobalamin-dependent Methionine Synthase, domain 2"/>
    <property type="match status" value="1"/>
</dbReference>
<evidence type="ECO:0000256" key="24">
    <source>
        <dbReference type="PROSITE-ProRule" id="PRU00333"/>
    </source>
</evidence>
<dbReference type="GO" id="GO:0046653">
    <property type="term" value="P:tetrahydrofolate metabolic process"/>
    <property type="evidence" value="ECO:0007669"/>
    <property type="project" value="TreeGrafter"/>
</dbReference>
<evidence type="ECO:0000256" key="18">
    <source>
        <dbReference type="ARBA" id="ARBA00025552"/>
    </source>
</evidence>
<dbReference type="InterPro" id="IPR033706">
    <property type="entry name" value="Met_synthase_B12-bd"/>
</dbReference>
<dbReference type="Gene3D" id="3.20.20.20">
    <property type="entry name" value="Dihydropteroate synthase-like"/>
    <property type="match status" value="1"/>
</dbReference>
<evidence type="ECO:0000256" key="13">
    <source>
        <dbReference type="ARBA" id="ARBA00022723"/>
    </source>
</evidence>
<dbReference type="SUPFAM" id="SSF56507">
    <property type="entry name" value="Methionine synthase activation domain-like"/>
    <property type="match status" value="1"/>
</dbReference>
<evidence type="ECO:0000256" key="14">
    <source>
        <dbReference type="ARBA" id="ARBA00022737"/>
    </source>
</evidence>
<feature type="binding site" evidence="22 24">
    <location>
        <position position="338"/>
    </location>
    <ligand>
        <name>Zn(2+)</name>
        <dbReference type="ChEBI" id="CHEBI:29105"/>
    </ligand>
</feature>
<comment type="function">
    <text evidence="18 21">Catalyzes the transfer of a methyl group from methyl-cobalamin to homocysteine, yielding enzyme-bound cob(I)alamin and methionine. Subsequently, remethylates the cofactor using methyltetrahydrofolate.</text>
</comment>
<dbReference type="InterPro" id="IPR011822">
    <property type="entry name" value="MetH"/>
</dbReference>
<comment type="caution">
    <text evidence="30">The sequence shown here is derived from an EMBL/GenBank/DDBJ whole genome shotgun (WGS) entry which is preliminary data.</text>
</comment>
<dbReference type="Pfam" id="PF02574">
    <property type="entry name" value="S-methyl_trans"/>
    <property type="match status" value="1"/>
</dbReference>
<sequence length="1272" mass="140411">MPRPDATQELTQALKDRILVLDGAMGTTIRGYGLEESDARGDRFKTNDKDLLNNGDILTLTQPDTIGDIHKRFLEAGSDIIETNTFSGTAISQSEFFVEDPRETGKGRKDPEFYQKVIENPFLQDLSWEMNVKSAQLCREWCDRIGTETGRKRYVAGAIGPLTVSLSVSPDAEDAGFRVATFDQLVADYSHQIRALIEGGTDILMVETIFDALNAKAALVATQNVFEEDGLKLPIMISAAVGMGGETMISAQKVEAMWNAVKHVNPLSVGLNCSLGPDKMRPFLSELSGIAEAFVSCYPNAGMPNPLAPTGFDLGPKDMNNQLADFASAGFLNFAGGCCGNTPEHVAAIAEAVKQHAPREIPTQEPLLRLSGTEAYNHTDDKNFLMIGERTNVAGSPRFRKLVQQGKLEDALAVARQQVDNGAPVIDICFDDGLIDGVDMMTRFLQLVQSEPDITKVPITVDSSKWEIIEAGLKCLQGKGIVNSISLKEGEEAFRKNARTIMKFGAAAVVMAFDENGQAATYEEKIRICERAYRILVDEVGFNPQDIIFDPNILTVATGIDEHNNYAVDFFNATKWIKDNLPGAKVSGGVSNVSFSFRGNNPVREAMHSAFLYHAGKAGMDMGIVNAGMLEVYDDIEPKLLVAVEDVLLNRDPGATERLLDLAEEYKGIKKVVQTEDLAWRKESVEKRLEYALLKGIDNFITEDTEEARLKYDKPLHVIEGPLMDGMSVVGDLFGAGKMFLPQVVKSARVMKKSVAHLEPFMAEEKEIKILADMKVLQAEDPSISDADARIHVEKSMTAGRVIMATVKGDVHDIGKNIVGVVLACNGFEVIDMGVMVPCDKILDTAIEKKADVIGLSGLITPSLDEMVAVAKEMERREMTLPLLIGGATTSPAHTAVKIAEHYSGPIVHVLDASRSVPVTTTLLSEDKREAFIAENNAKHEKLRANFNKKDKATISHEKAVSNRFVPKGGWENYNPPKPEFTGTRVIDNQSLRELADYIDWTPFFHAWELRGVWDRENKVLKTRNAEAAEVAQKLYQDAQELLEEIISEKKFTARGIYGFFPAHADGDDIVLPENKLTFHTLRQQIEKSTEKPHYALSDYVAPSDDHIGGFVVGIHGADEWAAQLREKHEVDSAIMVQAIADRLAEAFAELLHHRARVAWGYERPNEFNHNELIKEVYQGIRPAPGYPAQPDHTEKKALFELLDATPATGVELTESCAMHPGSAVSGLLFSHPESKYFAISDLQKDQVEDYAKRKGWDMDTAEKWLGPWLGY</sequence>
<evidence type="ECO:0000256" key="21">
    <source>
        <dbReference type="PIRNR" id="PIRNR000381"/>
    </source>
</evidence>
<evidence type="ECO:0000259" key="26">
    <source>
        <dbReference type="PROSITE" id="PS50972"/>
    </source>
</evidence>
<dbReference type="SUPFAM" id="SSF51717">
    <property type="entry name" value="Dihydropteroate synthetase-like"/>
    <property type="match status" value="1"/>
</dbReference>
<evidence type="ECO:0000256" key="5">
    <source>
        <dbReference type="ARBA" id="ARBA00010398"/>
    </source>
</evidence>
<name>A0AAE2SC92_9BACT</name>
<protein>
    <recommendedName>
        <fullName evidence="7 20">Methionine synthase</fullName>
        <ecNumber evidence="6 20">2.1.1.13</ecNumber>
    </recommendedName>
    <alternativeName>
        <fullName evidence="19 21">5-methyltetrahydrofolate--homocysteine methyltransferase</fullName>
    </alternativeName>
</protein>
<dbReference type="FunFam" id="3.40.50.280:FF:000001">
    <property type="entry name" value="Methionine synthase"/>
    <property type="match status" value="1"/>
</dbReference>
<evidence type="ECO:0000256" key="15">
    <source>
        <dbReference type="ARBA" id="ARBA00022833"/>
    </source>
</evidence>
<comment type="similarity">
    <text evidence="5">Belongs to the vitamin-B12 dependent methionine synthase family.</text>
</comment>
<dbReference type="NCBIfam" id="TIGR02082">
    <property type="entry name" value="metH"/>
    <property type="match status" value="1"/>
</dbReference>
<dbReference type="SUPFAM" id="SSF82282">
    <property type="entry name" value="Homocysteine S-methyltransferase"/>
    <property type="match status" value="1"/>
</dbReference>
<evidence type="ECO:0000256" key="10">
    <source>
        <dbReference type="ARBA" id="ARBA00022628"/>
    </source>
</evidence>
<dbReference type="InterPro" id="IPR006158">
    <property type="entry name" value="Cobalamin-bd"/>
</dbReference>
<keyword evidence="17 21" id="KW-0170">Cobalt</keyword>
<feature type="binding site" evidence="23">
    <location>
        <position position="857"/>
    </location>
    <ligand>
        <name>methylcob(III)alamin</name>
        <dbReference type="ChEBI" id="CHEBI:28115"/>
    </ligand>
</feature>
<evidence type="ECO:0000256" key="12">
    <source>
        <dbReference type="ARBA" id="ARBA00022691"/>
    </source>
</evidence>
<evidence type="ECO:0000256" key="9">
    <source>
        <dbReference type="ARBA" id="ARBA00022605"/>
    </source>
</evidence>
<evidence type="ECO:0000259" key="27">
    <source>
        <dbReference type="PROSITE" id="PS50974"/>
    </source>
</evidence>
<evidence type="ECO:0000256" key="11">
    <source>
        <dbReference type="ARBA" id="ARBA00022679"/>
    </source>
</evidence>
<evidence type="ECO:0000256" key="4">
    <source>
        <dbReference type="ARBA" id="ARBA00005178"/>
    </source>
</evidence>
<evidence type="ECO:0000256" key="8">
    <source>
        <dbReference type="ARBA" id="ARBA00022603"/>
    </source>
</evidence>
<evidence type="ECO:0000256" key="19">
    <source>
        <dbReference type="ARBA" id="ARBA00031040"/>
    </source>
</evidence>
<dbReference type="SMART" id="SM01018">
    <property type="entry name" value="B12-binding_2"/>
    <property type="match status" value="1"/>
</dbReference>
<dbReference type="Gene3D" id="3.20.20.330">
    <property type="entry name" value="Homocysteine-binding-like domain"/>
    <property type="match status" value="1"/>
</dbReference>
<feature type="binding site" evidence="22 24">
    <location>
        <position position="273"/>
    </location>
    <ligand>
        <name>Zn(2+)</name>
        <dbReference type="ChEBI" id="CHEBI:29105"/>
    </ligand>
</feature>
<feature type="binding site" evidence="23">
    <location>
        <begin position="1237"/>
        <end position="1238"/>
    </location>
    <ligand>
        <name>S-adenosyl-L-methionine</name>
        <dbReference type="ChEBI" id="CHEBI:59789"/>
    </ligand>
</feature>
<dbReference type="Proteomes" id="UP000634206">
    <property type="component" value="Unassembled WGS sequence"/>
</dbReference>
<dbReference type="CDD" id="cd00740">
    <property type="entry name" value="MeTr"/>
    <property type="match status" value="1"/>
</dbReference>
<dbReference type="SUPFAM" id="SSF47644">
    <property type="entry name" value="Methionine synthase domain"/>
    <property type="match status" value="1"/>
</dbReference>
<keyword evidence="31" id="KW-1185">Reference proteome</keyword>
<feature type="domain" description="Pterin-binding" evidence="26">
    <location>
        <begin position="384"/>
        <end position="645"/>
    </location>
</feature>
<gene>
    <name evidence="30" type="primary">metH</name>
    <name evidence="30" type="ORF">JIN83_09305</name>
</gene>
<dbReference type="Gene3D" id="1.10.1240.10">
    <property type="entry name" value="Methionine synthase domain"/>
    <property type="match status" value="1"/>
</dbReference>
<feature type="binding site" evidence="23">
    <location>
        <position position="1000"/>
    </location>
    <ligand>
        <name>S-adenosyl-L-methionine</name>
        <dbReference type="ChEBI" id="CHEBI:59789"/>
    </ligand>
</feature>
<dbReference type="PROSITE" id="PS51337">
    <property type="entry name" value="B12_BINDING_NTER"/>
    <property type="match status" value="1"/>
</dbReference>
<dbReference type="InterPro" id="IPR050554">
    <property type="entry name" value="Met_Synthase/Corrinoid"/>
</dbReference>
<dbReference type="InterPro" id="IPR036589">
    <property type="entry name" value="HCY_dom_sf"/>
</dbReference>
<dbReference type="SUPFAM" id="SSF52242">
    <property type="entry name" value="Cobalamin (vitamin B12)-binding domain"/>
    <property type="match status" value="1"/>
</dbReference>
<dbReference type="PANTHER" id="PTHR45833:SF1">
    <property type="entry name" value="METHIONINE SYNTHASE"/>
    <property type="match status" value="1"/>
</dbReference>